<evidence type="ECO:0000256" key="1">
    <source>
        <dbReference type="ARBA" id="ARBA00009277"/>
    </source>
</evidence>
<dbReference type="PANTHER" id="PTHR35004">
    <property type="entry name" value="TRANSPOSASE RV3428C-RELATED"/>
    <property type="match status" value="1"/>
</dbReference>
<feature type="domain" description="Integrase catalytic" evidence="2">
    <location>
        <begin position="125"/>
        <end position="327"/>
    </location>
</feature>
<dbReference type="PANTHER" id="PTHR35004:SF8">
    <property type="entry name" value="TRANSPOSASE RV3428C-RELATED"/>
    <property type="match status" value="1"/>
</dbReference>
<protein>
    <submittedName>
        <fullName evidence="3">Transposase</fullName>
    </submittedName>
</protein>
<evidence type="ECO:0000313" key="3">
    <source>
        <dbReference type="EMBL" id="GEQ50291.1"/>
    </source>
</evidence>
<comment type="caution">
    <text evidence="3">The sequence shown here is derived from an EMBL/GenBank/DDBJ whole genome shotgun (WGS) entry which is preliminary data.</text>
</comment>
<proteinExistence type="inferred from homology"/>
<evidence type="ECO:0000259" key="2">
    <source>
        <dbReference type="PROSITE" id="PS50994"/>
    </source>
</evidence>
<name>A0ABQ0YD00_9ENTE</name>
<dbReference type="InterPro" id="IPR012337">
    <property type="entry name" value="RNaseH-like_sf"/>
</dbReference>
<keyword evidence="4" id="KW-1185">Reference proteome</keyword>
<dbReference type="Gene3D" id="3.30.420.10">
    <property type="entry name" value="Ribonuclease H-like superfamily/Ribonuclease H"/>
    <property type="match status" value="1"/>
</dbReference>
<comment type="similarity">
    <text evidence="1">Belongs to the transposase IS21/IS408/IS1162 family.</text>
</comment>
<reference evidence="3" key="2">
    <citation type="journal article" date="2020" name="Int. Dairy J.">
        <title>Lactic acid bacterial diversity in Brie cheese focusing on salt concentration and pH of isolation medium and characterisation of halophilic and alkaliphilic lactic acid bacterial isolates.</title>
        <authorList>
            <person name="Unno R."/>
            <person name="Matsutani M."/>
            <person name="Suzuki T."/>
            <person name="Kodama K."/>
            <person name="Matsushita H."/>
            <person name="Yamasato K."/>
            <person name="Koizumi Y."/>
            <person name="Ishikawa M."/>
        </authorList>
    </citation>
    <scope>NUCLEOTIDE SEQUENCE</scope>
    <source>
        <strain evidence="3">8C4</strain>
    </source>
</reference>
<dbReference type="Proteomes" id="UP000886607">
    <property type="component" value="Unassembled WGS sequence"/>
</dbReference>
<dbReference type="SUPFAM" id="SSF53098">
    <property type="entry name" value="Ribonuclease H-like"/>
    <property type="match status" value="1"/>
</dbReference>
<sequence length="517" mass="60355">MPNYLEILRLHELSVSMRQISQSVGSGRNTVSKVLRMAQEKQLTYHELSQWEEQRVEEFFRCKATKSSQRQSHFVLPDYEQLAKELAKPGVTMQLLWEEYVDQCRQSNLVYYQLTQFKKYFHEYLAKQPFAHVIHHKAGEKVQVDWAGTKAHWIDPDTGEQIKGDLFVAVLPFSGYSFALVCPNMKQASWIHAHIQCFTFFGGVPTLIIPDNLKTGVTKHTRSEVILNQSYEEFANAYHTVIIPARIRRPRDKGAVENTVKQLTTHLIARMRNYQFFSMEEYNEQLAIELRKFNQKPFQKKTGSRQFIFETIEQAALQPLPIYPYEYGEYKTAKVYANSHISYQKHYYSVPHAYIGKSVTLKIYTKVLKVFDGSTLLCQHTTQYKHPGQYTTEAEHLPENSAHYGDWNSSRYQKWARRIGPNVAIVVERMFLEAKIEQQYYQRVHALLKLADRYSDQRLDQVCQQALEKNGTPSYSLIKSLLEKQAKNASFFQNSTSSTQEQAYLRGADYYDNDFSK</sequence>
<evidence type="ECO:0000313" key="4">
    <source>
        <dbReference type="Proteomes" id="UP000886607"/>
    </source>
</evidence>
<dbReference type="RefSeq" id="WP_202592671.1">
    <property type="nucleotide sequence ID" value="NZ_BKBO01000042.1"/>
</dbReference>
<dbReference type="InterPro" id="IPR001584">
    <property type="entry name" value="Integrase_cat-core"/>
</dbReference>
<dbReference type="Pfam" id="PF22483">
    <property type="entry name" value="Mu-transpos_C_2"/>
    <property type="match status" value="1"/>
</dbReference>
<dbReference type="InterPro" id="IPR054353">
    <property type="entry name" value="IstA-like_C"/>
</dbReference>
<reference evidence="3" key="1">
    <citation type="submission" date="2019-08" db="EMBL/GenBank/DDBJ databases">
        <authorList>
            <person name="Ishikawa M."/>
            <person name="Suzuki T."/>
            <person name="Matsutani M."/>
        </authorList>
    </citation>
    <scope>NUCLEOTIDE SEQUENCE</scope>
    <source>
        <strain evidence="3">8C4</strain>
    </source>
</reference>
<dbReference type="EMBL" id="BKBO01000042">
    <property type="protein sequence ID" value="GEQ50291.1"/>
    <property type="molecule type" value="Genomic_DNA"/>
</dbReference>
<accession>A0ABQ0YD00</accession>
<dbReference type="InterPro" id="IPR036397">
    <property type="entry name" value="RNaseH_sf"/>
</dbReference>
<dbReference type="NCBIfam" id="NF033546">
    <property type="entry name" value="transpos_IS21"/>
    <property type="match status" value="1"/>
</dbReference>
<organism evidence="3 4">
    <name type="scientific">Tetragenococcus koreensis</name>
    <dbReference type="NCBI Taxonomy" id="290335"/>
    <lineage>
        <taxon>Bacteria</taxon>
        <taxon>Bacillati</taxon>
        <taxon>Bacillota</taxon>
        <taxon>Bacilli</taxon>
        <taxon>Lactobacillales</taxon>
        <taxon>Enterococcaceae</taxon>
        <taxon>Tetragenococcus</taxon>
    </lineage>
</organism>
<dbReference type="PROSITE" id="PS50994">
    <property type="entry name" value="INTEGRASE"/>
    <property type="match status" value="1"/>
</dbReference>
<gene>
    <name evidence="3" type="ORF">TK11N_21430</name>
</gene>